<dbReference type="Proteomes" id="UP000295345">
    <property type="component" value="Unassembled WGS sequence"/>
</dbReference>
<dbReference type="AlphaFoldDB" id="A0A4R4T6R2"/>
<dbReference type="OrthoDB" id="4570343at2"/>
<dbReference type="RefSeq" id="WP_132819708.1">
    <property type="nucleotide sequence ID" value="NZ_SMKI01000238.1"/>
</dbReference>
<accession>A0A4R4T6R2</accession>
<dbReference type="EMBL" id="SMKI01000238">
    <property type="protein sequence ID" value="TDC72617.1"/>
    <property type="molecule type" value="Genomic_DNA"/>
</dbReference>
<dbReference type="Pfam" id="PF16259">
    <property type="entry name" value="DUF4913"/>
    <property type="match status" value="1"/>
</dbReference>
<dbReference type="InterPro" id="IPR032584">
    <property type="entry name" value="DUF4913"/>
</dbReference>
<comment type="caution">
    <text evidence="2">The sequence shown here is derived from an EMBL/GenBank/DDBJ whole genome shotgun (WGS) entry which is preliminary data.</text>
</comment>
<evidence type="ECO:0000256" key="1">
    <source>
        <dbReference type="SAM" id="MobiDB-lite"/>
    </source>
</evidence>
<keyword evidence="3" id="KW-1185">Reference proteome</keyword>
<gene>
    <name evidence="2" type="ORF">E1283_21265</name>
</gene>
<evidence type="ECO:0000313" key="3">
    <source>
        <dbReference type="Proteomes" id="UP000295345"/>
    </source>
</evidence>
<reference evidence="2 3" key="1">
    <citation type="submission" date="2019-03" db="EMBL/GenBank/DDBJ databases">
        <title>Draft genome sequences of novel Actinobacteria.</title>
        <authorList>
            <person name="Sahin N."/>
            <person name="Ay H."/>
            <person name="Saygin H."/>
        </authorList>
    </citation>
    <scope>NUCLEOTIDE SEQUENCE [LARGE SCALE GENOMIC DNA]</scope>
    <source>
        <strain evidence="2 3">DSM 41900</strain>
    </source>
</reference>
<name>A0A4R4T6R2_9ACTN</name>
<feature type="region of interest" description="Disordered" evidence="1">
    <location>
        <begin position="158"/>
        <end position="189"/>
    </location>
</feature>
<evidence type="ECO:0000313" key="2">
    <source>
        <dbReference type="EMBL" id="TDC72617.1"/>
    </source>
</evidence>
<organism evidence="2 3">
    <name type="scientific">Streptomyces hainanensis</name>
    <dbReference type="NCBI Taxonomy" id="402648"/>
    <lineage>
        <taxon>Bacteria</taxon>
        <taxon>Bacillati</taxon>
        <taxon>Actinomycetota</taxon>
        <taxon>Actinomycetes</taxon>
        <taxon>Kitasatosporales</taxon>
        <taxon>Streptomycetaceae</taxon>
        <taxon>Streptomyces</taxon>
    </lineage>
</organism>
<protein>
    <submittedName>
        <fullName evidence="2">DUF4913 domain-containing protein</fullName>
    </submittedName>
</protein>
<sequence length="189" mass="20816">MPDRSDNELPEPIRLSDTEVEELAATVARLTARTSAHDELFDRLAADEPLALTPPPSGSGSYIVGRRDRAYSMELGGLTTWVNEVLLPTYGREVSTQAPWCPWWPEHPEAVARLHGLWMAWKQHIAPDAGPSGPAVWHRDFLDHTMTQLRSPSGPFGACMTHPKRPAHRVLPPPLPQDGSPPRSGGVTE</sequence>
<proteinExistence type="predicted"/>